<comment type="subunit">
    <text evidence="3">Dodecamer. Interacts with BFSP2 and VIM.</text>
</comment>
<dbReference type="GO" id="GO:0004356">
    <property type="term" value="F:glutamine synthetase activity"/>
    <property type="evidence" value="ECO:0007669"/>
    <property type="project" value="InterPro"/>
</dbReference>
<dbReference type="InterPro" id="IPR008146">
    <property type="entry name" value="Gln_synth_cat_dom"/>
</dbReference>
<evidence type="ECO:0000256" key="7">
    <source>
        <dbReference type="RuleBase" id="RU000384"/>
    </source>
</evidence>
<feature type="non-terminal residue" evidence="11">
    <location>
        <position position="790"/>
    </location>
</feature>
<feature type="compositionally biased region" description="Polar residues" evidence="8">
    <location>
        <begin position="56"/>
        <end position="71"/>
    </location>
</feature>
<dbReference type="InterPro" id="IPR014746">
    <property type="entry name" value="Gln_synth/guanido_kin_cat_dom"/>
</dbReference>
<dbReference type="GO" id="GO:0016020">
    <property type="term" value="C:membrane"/>
    <property type="evidence" value="ECO:0007669"/>
    <property type="project" value="TreeGrafter"/>
</dbReference>
<feature type="domain" description="GS beta-grasp" evidence="9">
    <location>
        <begin position="364"/>
        <end position="458"/>
    </location>
</feature>
<sequence>QNTSESDNDEVDGNNICGFRKKKGIKGPTKYVPPLENEKMDRTSKIPDPCPLKGTTGCSEPPSDQSLQNPTTFPPVQKDRGGRENSNSGSDVKEDISGETRENQENTGIGKRTEGKMHEEIDTGAQIKLPTGVQPARNAGKGGCTAGMQREKDSEQAGGKPEERGGMEEKVVQFHVTKMGSLGSAASMRGSHAAESFKGTPGVSKRSLQELKNLLTEGHLPSHGPSFCSKPGVTFAQKNSKPREKAADKQGQPFETFSSHFGEQKQKYHGFHKEGVGQQSKTVLVLSSAGSDQQQPLGSDVDQLILGLPAASTPAESTAPEVQFDSSTGHAASSRDPDVNGLGSSTLLHLFSHIEFIKQQMARDNVQFVRFESVDLHGVSRSKNVPSRFFHEKAIHGVAMPRSYLELTLNPKDNELDYINATNFNCDIILNPDLSTFRILPWTEQTARVICDSFTVLGNPLMTSPRHIAKKQLSQLQDNGFSLHSAFTYEFCIYGITEVVNSKTISFPAATILNNHDQTFIQELIEGMYYAGANIETFSSSSGPGQMEITFHPTFGIDAADSAFTFRTGIKEVAKKYNYVASFFSESGFYNSGALSHSLWDLNGQKNLFSAGYGVEELSELGKNWLSGLLAHTAAISCLMAPTTSCRKPYSKYSKESKETVNAKWAYNDNSCAFNIKCHGGKGTNIENKLSSAAANPYLVLAATIAAGLDGVKRGLRYDDVLEEENQTGDLKHSSVPLKLEDALVALEKDSCIKEALGETFIRYFIAMKHYELETEEMDSERNKCLGYFI</sequence>
<dbReference type="PROSITE" id="PS51987">
    <property type="entry name" value="GS_CATALYTIC"/>
    <property type="match status" value="1"/>
</dbReference>
<evidence type="ECO:0000256" key="1">
    <source>
        <dbReference type="ARBA" id="ARBA00009897"/>
    </source>
</evidence>
<gene>
    <name evidence="11" type="primary">Lgsn</name>
    <name evidence="11" type="ORF">ATRCLA_R08703</name>
</gene>
<feature type="domain" description="GS catalytic" evidence="10">
    <location>
        <begin position="465"/>
        <end position="790"/>
    </location>
</feature>
<evidence type="ECO:0000256" key="5">
    <source>
        <dbReference type="ARBA" id="ARBA00042675"/>
    </source>
</evidence>
<dbReference type="FunFam" id="3.30.590.10:FF:000009">
    <property type="entry name" value="Lengsin, lens protein with glutamine synthetase domain"/>
    <property type="match status" value="1"/>
</dbReference>
<dbReference type="Gene3D" id="3.10.20.70">
    <property type="entry name" value="Glutamine synthetase, N-terminal domain"/>
    <property type="match status" value="1"/>
</dbReference>
<protein>
    <recommendedName>
        <fullName evidence="4">Lengsin</fullName>
    </recommendedName>
    <alternativeName>
        <fullName evidence="5">Glutamate-ammonia ligase domain-containing protein 1</fullName>
    </alternativeName>
</protein>
<dbReference type="SUPFAM" id="SSF55931">
    <property type="entry name" value="Glutamine synthetase/guanido kinase"/>
    <property type="match status" value="1"/>
</dbReference>
<dbReference type="AlphaFoldDB" id="A0A852NQ93"/>
<evidence type="ECO:0000259" key="10">
    <source>
        <dbReference type="PROSITE" id="PS51987"/>
    </source>
</evidence>
<feature type="compositionally biased region" description="Acidic residues" evidence="8">
    <location>
        <begin position="1"/>
        <end position="12"/>
    </location>
</feature>
<evidence type="ECO:0000256" key="6">
    <source>
        <dbReference type="PROSITE-ProRule" id="PRU01330"/>
    </source>
</evidence>
<dbReference type="OrthoDB" id="77835at2759"/>
<evidence type="ECO:0000256" key="2">
    <source>
        <dbReference type="ARBA" id="ARBA00037583"/>
    </source>
</evidence>
<proteinExistence type="inferred from homology"/>
<dbReference type="PANTHER" id="PTHR43407:SF1">
    <property type="entry name" value="LENGSIN"/>
    <property type="match status" value="1"/>
</dbReference>
<dbReference type="SMART" id="SM01230">
    <property type="entry name" value="Gln-synt_C"/>
    <property type="match status" value="1"/>
</dbReference>
<dbReference type="GO" id="GO:0005737">
    <property type="term" value="C:cytoplasm"/>
    <property type="evidence" value="ECO:0007669"/>
    <property type="project" value="TreeGrafter"/>
</dbReference>
<comment type="function">
    <text evidence="2">May act as a component of the cytoskeleton or as a chaperone for the reorganization of intermediate filament proteins during terminal differentiation in the lens. Does not seem to have enzymatic activity.</text>
</comment>
<dbReference type="Gene3D" id="3.30.590.10">
    <property type="entry name" value="Glutamine synthetase/guanido kinase, catalytic domain"/>
    <property type="match status" value="1"/>
</dbReference>
<evidence type="ECO:0000259" key="9">
    <source>
        <dbReference type="PROSITE" id="PS51986"/>
    </source>
</evidence>
<keyword evidence="12" id="KW-1185">Reference proteome</keyword>
<feature type="region of interest" description="Disordered" evidence="8">
    <location>
        <begin position="182"/>
        <end position="256"/>
    </location>
</feature>
<dbReference type="InterPro" id="IPR008147">
    <property type="entry name" value="Gln_synt_N"/>
</dbReference>
<evidence type="ECO:0000256" key="3">
    <source>
        <dbReference type="ARBA" id="ARBA00038790"/>
    </source>
</evidence>
<evidence type="ECO:0000313" key="11">
    <source>
        <dbReference type="EMBL" id="NXY14301.1"/>
    </source>
</evidence>
<feature type="compositionally biased region" description="Basic and acidic residues" evidence="8">
    <location>
        <begin position="111"/>
        <end position="121"/>
    </location>
</feature>
<feature type="compositionally biased region" description="Basic and acidic residues" evidence="8">
    <location>
        <begin position="149"/>
        <end position="169"/>
    </location>
</feature>
<evidence type="ECO:0000256" key="8">
    <source>
        <dbReference type="SAM" id="MobiDB-lite"/>
    </source>
</evidence>
<dbReference type="InterPro" id="IPR036651">
    <property type="entry name" value="Gln_synt_N_sf"/>
</dbReference>
<dbReference type="EMBL" id="WBMZ01001970">
    <property type="protein sequence ID" value="NXY14301.1"/>
    <property type="molecule type" value="Genomic_DNA"/>
</dbReference>
<feature type="compositionally biased region" description="Basic and acidic residues" evidence="8">
    <location>
        <begin position="36"/>
        <end position="45"/>
    </location>
</feature>
<dbReference type="SUPFAM" id="SSF54368">
    <property type="entry name" value="Glutamine synthetase, N-terminal domain"/>
    <property type="match status" value="1"/>
</dbReference>
<dbReference type="Proteomes" id="UP000658642">
    <property type="component" value="Unassembled WGS sequence"/>
</dbReference>
<feature type="region of interest" description="Disordered" evidence="8">
    <location>
        <begin position="1"/>
        <end position="169"/>
    </location>
</feature>
<name>A0A852NQ93_9PASS</name>
<evidence type="ECO:0000256" key="4">
    <source>
        <dbReference type="ARBA" id="ARBA00039404"/>
    </source>
</evidence>
<feature type="non-terminal residue" evidence="11">
    <location>
        <position position="1"/>
    </location>
</feature>
<comment type="caution">
    <text evidence="11">The sequence shown here is derived from an EMBL/GenBank/DDBJ whole genome shotgun (WGS) entry which is preliminary data.</text>
</comment>
<comment type="similarity">
    <text evidence="1 6 7">Belongs to the glutamine synthetase family.</text>
</comment>
<dbReference type="PROSITE" id="PS51986">
    <property type="entry name" value="GS_BETA_GRASP"/>
    <property type="match status" value="1"/>
</dbReference>
<evidence type="ECO:0000313" key="12">
    <source>
        <dbReference type="Proteomes" id="UP000658642"/>
    </source>
</evidence>
<dbReference type="PANTHER" id="PTHR43407">
    <property type="entry name" value="GLUTAMINE SYNTHETASE"/>
    <property type="match status" value="1"/>
</dbReference>
<dbReference type="Pfam" id="PF00120">
    <property type="entry name" value="Gln-synt_C"/>
    <property type="match status" value="1"/>
</dbReference>
<dbReference type="FunFam" id="3.10.20.70:FF:000007">
    <property type="entry name" value="LOW QUALITY PROTEIN: lengsin"/>
    <property type="match status" value="1"/>
</dbReference>
<feature type="compositionally biased region" description="Basic and acidic residues" evidence="8">
    <location>
        <begin position="91"/>
        <end position="104"/>
    </location>
</feature>
<accession>A0A852NQ93</accession>
<feature type="region of interest" description="Disordered" evidence="8">
    <location>
        <begin position="315"/>
        <end position="338"/>
    </location>
</feature>
<organism evidence="11 12">
    <name type="scientific">Atrichornis clamosus</name>
    <dbReference type="NCBI Taxonomy" id="449594"/>
    <lineage>
        <taxon>Eukaryota</taxon>
        <taxon>Metazoa</taxon>
        <taxon>Chordata</taxon>
        <taxon>Craniata</taxon>
        <taxon>Vertebrata</taxon>
        <taxon>Euteleostomi</taxon>
        <taxon>Archelosauria</taxon>
        <taxon>Archosauria</taxon>
        <taxon>Dinosauria</taxon>
        <taxon>Saurischia</taxon>
        <taxon>Theropoda</taxon>
        <taxon>Coelurosauria</taxon>
        <taxon>Aves</taxon>
        <taxon>Neognathae</taxon>
        <taxon>Neoaves</taxon>
        <taxon>Telluraves</taxon>
        <taxon>Australaves</taxon>
        <taxon>Passeriformes</taxon>
        <taxon>Menuridae</taxon>
        <taxon>Atrichornis</taxon>
    </lineage>
</organism>
<dbReference type="GO" id="GO:0006542">
    <property type="term" value="P:glutamine biosynthetic process"/>
    <property type="evidence" value="ECO:0007669"/>
    <property type="project" value="InterPro"/>
</dbReference>
<reference evidence="11" key="1">
    <citation type="submission" date="2020-02" db="EMBL/GenBank/DDBJ databases">
        <title>Bird 10,000 Genomes (B10K) Project - Family phase.</title>
        <authorList>
            <person name="Zhang G."/>
        </authorList>
    </citation>
    <scope>NUCLEOTIDE SEQUENCE</scope>
    <source>
        <strain evidence="11">B10K-DU-029-61</strain>
        <tissue evidence="11">Blood</tissue>
    </source>
</reference>